<dbReference type="Gene3D" id="3.40.190.290">
    <property type="match status" value="1"/>
</dbReference>
<dbReference type="InterPro" id="IPR005119">
    <property type="entry name" value="LysR_subst-bd"/>
</dbReference>
<keyword evidence="2" id="KW-0805">Transcription regulation</keyword>
<evidence type="ECO:0000256" key="2">
    <source>
        <dbReference type="ARBA" id="ARBA00023015"/>
    </source>
</evidence>
<evidence type="ECO:0000313" key="6">
    <source>
        <dbReference type="EMBL" id="MBM7121728.1"/>
    </source>
</evidence>
<dbReference type="Gene3D" id="1.10.10.10">
    <property type="entry name" value="Winged helix-like DNA-binding domain superfamily/Winged helix DNA-binding domain"/>
    <property type="match status" value="1"/>
</dbReference>
<proteinExistence type="inferred from homology"/>
<dbReference type="EMBL" id="JADIKC010000004">
    <property type="protein sequence ID" value="MBM7121728.1"/>
    <property type="molecule type" value="Genomic_DNA"/>
</dbReference>
<dbReference type="SUPFAM" id="SSF53850">
    <property type="entry name" value="Periplasmic binding protein-like II"/>
    <property type="match status" value="1"/>
</dbReference>
<dbReference type="PANTHER" id="PTHR30537:SF5">
    <property type="entry name" value="HTH-TYPE TRANSCRIPTIONAL ACTIVATOR TTDR-RELATED"/>
    <property type="match status" value="1"/>
</dbReference>
<dbReference type="Proteomes" id="UP001430065">
    <property type="component" value="Unassembled WGS sequence"/>
</dbReference>
<comment type="caution">
    <text evidence="6">The sequence shown here is derived from an EMBL/GenBank/DDBJ whole genome shotgun (WGS) entry which is preliminary data.</text>
</comment>
<dbReference type="InterPro" id="IPR036390">
    <property type="entry name" value="WH_DNA-bd_sf"/>
</dbReference>
<evidence type="ECO:0000313" key="7">
    <source>
        <dbReference type="Proteomes" id="UP001430065"/>
    </source>
</evidence>
<dbReference type="Pfam" id="PF00126">
    <property type="entry name" value="HTH_1"/>
    <property type="match status" value="1"/>
</dbReference>
<reference evidence="6 7" key="1">
    <citation type="submission" date="2020-10" db="EMBL/GenBank/DDBJ databases">
        <title>Phylogeny of dyella-like bacteria.</title>
        <authorList>
            <person name="Fu J."/>
        </authorList>
    </citation>
    <scope>NUCLEOTIDE SEQUENCE [LARGE SCALE GENOMIC DNA]</scope>
    <source>
        <strain evidence="6 7">THG-B117</strain>
    </source>
</reference>
<keyword evidence="4" id="KW-0804">Transcription</keyword>
<dbReference type="InterPro" id="IPR058163">
    <property type="entry name" value="LysR-type_TF_proteobact-type"/>
</dbReference>
<accession>A0ABS2JRZ1</accession>
<dbReference type="PANTHER" id="PTHR30537">
    <property type="entry name" value="HTH-TYPE TRANSCRIPTIONAL REGULATOR"/>
    <property type="match status" value="1"/>
</dbReference>
<keyword evidence="3" id="KW-0238">DNA-binding</keyword>
<dbReference type="RefSeq" id="WP_204636178.1">
    <property type="nucleotide sequence ID" value="NZ_CP183983.1"/>
</dbReference>
<dbReference type="Pfam" id="PF03466">
    <property type="entry name" value="LysR_substrate"/>
    <property type="match status" value="1"/>
</dbReference>
<evidence type="ECO:0000256" key="4">
    <source>
        <dbReference type="ARBA" id="ARBA00023163"/>
    </source>
</evidence>
<dbReference type="InterPro" id="IPR000847">
    <property type="entry name" value="LysR_HTH_N"/>
</dbReference>
<organism evidence="6 7">
    <name type="scientific">Dyella kyungheensis</name>
    <dbReference type="NCBI Taxonomy" id="1242174"/>
    <lineage>
        <taxon>Bacteria</taxon>
        <taxon>Pseudomonadati</taxon>
        <taxon>Pseudomonadota</taxon>
        <taxon>Gammaproteobacteria</taxon>
        <taxon>Lysobacterales</taxon>
        <taxon>Rhodanobacteraceae</taxon>
        <taxon>Dyella</taxon>
    </lineage>
</organism>
<dbReference type="PROSITE" id="PS50931">
    <property type="entry name" value="HTH_LYSR"/>
    <property type="match status" value="1"/>
</dbReference>
<protein>
    <submittedName>
        <fullName evidence="6">LysR family transcriptional regulator</fullName>
    </submittedName>
</protein>
<keyword evidence="7" id="KW-1185">Reference proteome</keyword>
<name>A0ABS2JRZ1_9GAMM</name>
<dbReference type="InterPro" id="IPR036388">
    <property type="entry name" value="WH-like_DNA-bd_sf"/>
</dbReference>
<evidence type="ECO:0000259" key="5">
    <source>
        <dbReference type="PROSITE" id="PS50931"/>
    </source>
</evidence>
<dbReference type="SUPFAM" id="SSF46785">
    <property type="entry name" value="Winged helix' DNA-binding domain"/>
    <property type="match status" value="1"/>
</dbReference>
<gene>
    <name evidence="6" type="ORF">ISP20_11225</name>
</gene>
<evidence type="ECO:0000256" key="1">
    <source>
        <dbReference type="ARBA" id="ARBA00009437"/>
    </source>
</evidence>
<evidence type="ECO:0000256" key="3">
    <source>
        <dbReference type="ARBA" id="ARBA00023125"/>
    </source>
</evidence>
<sequence>MDRLTSMAVFVRTVEKGSFAAAAEEFGLSTTMVANHVRALEQQLGAQLLERTTRRHHLTEIGTAYLERCRDVLSSVQAADQVAEALRAVPQGTLRVTAPVTWGAHRLMPVIGAYMASYPKVQVELSLNDRVVDMHEEGFDVAIRSGPLADDALVARPLAPSRMFVAASPGYLDIHGIPQQPGDLARHACLGFMAWGRHHHWRFTQGERRVEVPVEGPLVCNNGQALLTAALCGVGIVVQADVLLAPSIESGRLVRLLPDWELPVRHLHIVRRRETRPTAKLRTFVDFVMEKLA</sequence>
<feature type="domain" description="HTH lysR-type" evidence="5">
    <location>
        <begin position="1"/>
        <end position="59"/>
    </location>
</feature>
<comment type="similarity">
    <text evidence="1">Belongs to the LysR transcriptional regulatory family.</text>
</comment>